<dbReference type="Proteomes" id="UP000582837">
    <property type="component" value="Unassembled WGS sequence"/>
</dbReference>
<evidence type="ECO:0000256" key="1">
    <source>
        <dbReference type="SAM" id="MobiDB-lite"/>
    </source>
</evidence>
<keyword evidence="3" id="KW-1185">Reference proteome</keyword>
<reference evidence="2 3" key="1">
    <citation type="submission" date="2020-08" db="EMBL/GenBank/DDBJ databases">
        <title>Genomic Encyclopedia of Type Strains, Phase IV (KMG-IV): sequencing the most valuable type-strain genomes for metagenomic binning, comparative biology and taxonomic classification.</title>
        <authorList>
            <person name="Goeker M."/>
        </authorList>
    </citation>
    <scope>NUCLEOTIDE SEQUENCE [LARGE SCALE GENOMIC DNA]</scope>
    <source>
        <strain evidence="2 3">DSM 29007</strain>
    </source>
</reference>
<organism evidence="2 3">
    <name type="scientific">Longimicrobium terrae</name>
    <dbReference type="NCBI Taxonomy" id="1639882"/>
    <lineage>
        <taxon>Bacteria</taxon>
        <taxon>Pseudomonadati</taxon>
        <taxon>Gemmatimonadota</taxon>
        <taxon>Longimicrobiia</taxon>
        <taxon>Longimicrobiales</taxon>
        <taxon>Longimicrobiaceae</taxon>
        <taxon>Longimicrobium</taxon>
    </lineage>
</organism>
<evidence type="ECO:0000313" key="2">
    <source>
        <dbReference type="EMBL" id="MBB6071965.1"/>
    </source>
</evidence>
<comment type="caution">
    <text evidence="2">The sequence shown here is derived from an EMBL/GenBank/DDBJ whole genome shotgun (WGS) entry which is preliminary data.</text>
</comment>
<protein>
    <submittedName>
        <fullName evidence="2">Uncharacterized protein</fullName>
    </submittedName>
</protein>
<gene>
    <name evidence="2" type="ORF">HNQ61_003625</name>
</gene>
<sequence length="184" mass="20405">MGDHRYGREFRGGYGGDYGRPYRAGPGRGYDAGYARPSRYDAGYARPSRYDAGYSARPAYDAGYALRSPWLGEAGPEWPSFIPFGWNPMARWSGWDPGMGAAPRSPDPIARAAYGEGGYAPGGHDRRPRPPSRGYGRDFAGAPRRVDPRNSPTWGRGGDDAVREWARRHGYGMEFTIEPRPRGR</sequence>
<name>A0A841H1H3_9BACT</name>
<dbReference type="AlphaFoldDB" id="A0A841H1H3"/>
<feature type="region of interest" description="Disordered" evidence="1">
    <location>
        <begin position="98"/>
        <end position="159"/>
    </location>
</feature>
<dbReference type="RefSeq" id="WP_170035409.1">
    <property type="nucleotide sequence ID" value="NZ_JABDTL010000001.1"/>
</dbReference>
<dbReference type="EMBL" id="JACHIA010000011">
    <property type="protein sequence ID" value="MBB6071965.1"/>
    <property type="molecule type" value="Genomic_DNA"/>
</dbReference>
<proteinExistence type="predicted"/>
<accession>A0A841H1H3</accession>
<evidence type="ECO:0000313" key="3">
    <source>
        <dbReference type="Proteomes" id="UP000582837"/>
    </source>
</evidence>